<sequence>MLAGLIACLVGCCGTVPSTITQPPAVKSKSASNAALHVIGVHQGPRGRSMDQRVNLAQCQALRNQAKQAQLLSPDACLADVHQAYDARTITVNITDDSQPIILGLMAYEAVNWQISTTPGVVIERVIVAGYHQPQVQGVGDVQVDVYSYDNSPCPRCVQKGRFFYAYERVPLEMELAAGVRASSFQGNYTGGSYQIFKGMQ</sequence>
<accession>A0A5B8CVR3</accession>
<organism evidence="1 2">
    <name type="scientific">Methylophilus medardicus</name>
    <dbReference type="NCBI Taxonomy" id="2588534"/>
    <lineage>
        <taxon>Bacteria</taxon>
        <taxon>Pseudomonadati</taxon>
        <taxon>Pseudomonadota</taxon>
        <taxon>Betaproteobacteria</taxon>
        <taxon>Nitrosomonadales</taxon>
        <taxon>Methylophilaceae</taxon>
        <taxon>Methylophilus</taxon>
    </lineage>
</organism>
<name>A0A5B8CVR3_9PROT</name>
<keyword evidence="2" id="KW-1185">Reference proteome</keyword>
<dbReference type="KEGG" id="mmec:FIU01_05465"/>
<dbReference type="OrthoDB" id="5523842at2"/>
<dbReference type="EMBL" id="CP040946">
    <property type="protein sequence ID" value="QDC45339.1"/>
    <property type="molecule type" value="Genomic_DNA"/>
</dbReference>
<dbReference type="AlphaFoldDB" id="A0A5B8CVR3"/>
<evidence type="ECO:0000313" key="1">
    <source>
        <dbReference type="EMBL" id="QDC45339.1"/>
    </source>
</evidence>
<proteinExistence type="predicted"/>
<dbReference type="Proteomes" id="UP000311008">
    <property type="component" value="Chromosome"/>
</dbReference>
<gene>
    <name evidence="1" type="ORF">FIU01_05465</name>
</gene>
<reference evidence="2" key="1">
    <citation type="journal article" date="2019" name="ISME J.">
        <title>Evolution in action: habitat transition from sediment to the pelagial leads to genome streamlining in Methylophilaceae.</title>
        <authorList>
            <person name="Salcher M."/>
            <person name="Schaefle D."/>
            <person name="Kaspar M."/>
            <person name="Neuenschwander S.M."/>
            <person name="Ghai R."/>
        </authorList>
    </citation>
    <scope>NUCLEOTIDE SEQUENCE [LARGE SCALE GENOMIC DNA]</scope>
    <source>
        <strain evidence="2">MMS-M-51</strain>
    </source>
</reference>
<evidence type="ECO:0000313" key="2">
    <source>
        <dbReference type="Proteomes" id="UP000311008"/>
    </source>
</evidence>
<protein>
    <submittedName>
        <fullName evidence="1">Uncharacterized protein</fullName>
    </submittedName>
</protein>